<dbReference type="InterPro" id="IPR013783">
    <property type="entry name" value="Ig-like_fold"/>
</dbReference>
<reference evidence="9" key="3">
    <citation type="submission" date="2025-09" db="UniProtKB">
        <authorList>
            <consortium name="Ensembl"/>
        </authorList>
    </citation>
    <scope>IDENTIFICATION</scope>
</reference>
<keyword evidence="10" id="KW-1185">Reference proteome</keyword>
<evidence type="ECO:0000259" key="8">
    <source>
        <dbReference type="PROSITE" id="PS50835"/>
    </source>
</evidence>
<evidence type="ECO:0000256" key="7">
    <source>
        <dbReference type="SAM" id="SignalP"/>
    </source>
</evidence>
<dbReference type="OrthoDB" id="9835793at2759"/>
<gene>
    <name evidence="9" type="primary">LOC114587183</name>
</gene>
<feature type="chain" id="PRO_5025413057" evidence="7">
    <location>
        <begin position="31"/>
        <end position="345"/>
    </location>
</feature>
<evidence type="ECO:0000256" key="5">
    <source>
        <dbReference type="SAM" id="MobiDB-lite"/>
    </source>
</evidence>
<feature type="region of interest" description="Disordered" evidence="5">
    <location>
        <begin position="297"/>
        <end position="345"/>
    </location>
</feature>
<sequence length="345" mass="38447">MEMKWAMLRKNALALLLLTLTSFLTDLISGQSHTPPRQVNGVLGGSVALSVNIGPQAKLKEIEWSYRAGSGPALLVALFRDGKFERPDPGDRFKQRIEMYNETLRIKALELNDSGVFGARVKLFPAIVEDQIFRLMVYEPVSTPRIQSQLVSSTSKWCNVTLQCLSPGKEQVNVTWRKGNPIRDLGSSDRYQVSPDGKTLRLSLLPASLNTTYSCTASNPIEHKIVSFDLQRICQSGAEASFSKSGYVVLTFVLLVLSLGAAFWCWRINNEKSAEAVTIPTVQVEESPSDPQYAEILRRSPPEGNNKSLGLRENNAERSPQKERLVTTIYDQIRRTPDNSSEEVT</sequence>
<keyword evidence="3 6" id="KW-0472">Membrane</keyword>
<organism evidence="9 10">
    <name type="scientific">Podarcis muralis</name>
    <name type="common">Wall lizard</name>
    <name type="synonym">Lacerta muralis</name>
    <dbReference type="NCBI Taxonomy" id="64176"/>
    <lineage>
        <taxon>Eukaryota</taxon>
        <taxon>Metazoa</taxon>
        <taxon>Chordata</taxon>
        <taxon>Craniata</taxon>
        <taxon>Vertebrata</taxon>
        <taxon>Euteleostomi</taxon>
        <taxon>Lepidosauria</taxon>
        <taxon>Squamata</taxon>
        <taxon>Bifurcata</taxon>
        <taxon>Unidentata</taxon>
        <taxon>Episquamata</taxon>
        <taxon>Laterata</taxon>
        <taxon>Lacertibaenia</taxon>
        <taxon>Lacertidae</taxon>
        <taxon>Podarcis</taxon>
    </lineage>
</organism>
<reference evidence="9 10" key="1">
    <citation type="journal article" date="2019" name="Proc. Natl. Acad. Sci. U.S.A.">
        <title>Regulatory changes in pterin and carotenoid genes underlie balanced color polymorphisms in the wall lizard.</title>
        <authorList>
            <person name="Andrade P."/>
            <person name="Pinho C."/>
            <person name="Perez I de Lanuza G."/>
            <person name="Afonso S."/>
            <person name="Brejcha J."/>
            <person name="Rubin C.J."/>
            <person name="Wallerman O."/>
            <person name="Pereira P."/>
            <person name="Sabatino S.J."/>
            <person name="Bellati A."/>
            <person name="Pellitteri-Rosa D."/>
            <person name="Bosakova Z."/>
            <person name="Bunikis I."/>
            <person name="Carretero M.A."/>
            <person name="Feiner N."/>
            <person name="Marsik P."/>
            <person name="Pauperio F."/>
            <person name="Salvi D."/>
            <person name="Soler L."/>
            <person name="While G.M."/>
            <person name="Uller T."/>
            <person name="Font E."/>
            <person name="Andersson L."/>
            <person name="Carneiro M."/>
        </authorList>
    </citation>
    <scope>NUCLEOTIDE SEQUENCE</scope>
</reference>
<evidence type="ECO:0000313" key="9">
    <source>
        <dbReference type="Ensembl" id="ENSPMRP00000031674.1"/>
    </source>
</evidence>
<evidence type="ECO:0000256" key="4">
    <source>
        <dbReference type="ARBA" id="ARBA00023180"/>
    </source>
</evidence>
<dbReference type="GO" id="GO:0016020">
    <property type="term" value="C:membrane"/>
    <property type="evidence" value="ECO:0007669"/>
    <property type="project" value="UniProtKB-SubCell"/>
</dbReference>
<dbReference type="InterPro" id="IPR036179">
    <property type="entry name" value="Ig-like_dom_sf"/>
</dbReference>
<dbReference type="KEGG" id="pmua:114587183"/>
<dbReference type="Pfam" id="PF13927">
    <property type="entry name" value="Ig_3"/>
    <property type="match status" value="1"/>
</dbReference>
<keyword evidence="6" id="KW-0812">Transmembrane</keyword>
<feature type="transmembrane region" description="Helical" evidence="6">
    <location>
        <begin position="246"/>
        <end position="266"/>
    </location>
</feature>
<name>A0A670K7W1_PODMU</name>
<dbReference type="OMA" id="CWRINNE"/>
<dbReference type="AlphaFoldDB" id="A0A670K7W1"/>
<dbReference type="PANTHER" id="PTHR12080">
    <property type="entry name" value="SIGNALING LYMPHOCYTIC ACTIVATION MOLECULE"/>
    <property type="match status" value="1"/>
</dbReference>
<comment type="subcellular location">
    <subcellularLocation>
        <location evidence="1">Membrane</location>
    </subcellularLocation>
</comment>
<dbReference type="SMART" id="SM00409">
    <property type="entry name" value="IG"/>
    <property type="match status" value="2"/>
</dbReference>
<dbReference type="InterPro" id="IPR003599">
    <property type="entry name" value="Ig_sub"/>
</dbReference>
<accession>A0A670K7W1</accession>
<dbReference type="InterPro" id="IPR015631">
    <property type="entry name" value="CD2/SLAM_rcpt"/>
</dbReference>
<dbReference type="PROSITE" id="PS50835">
    <property type="entry name" value="IG_LIKE"/>
    <property type="match status" value="1"/>
</dbReference>
<feature type="signal peptide" evidence="7">
    <location>
        <begin position="1"/>
        <end position="30"/>
    </location>
</feature>
<dbReference type="Proteomes" id="UP000472272">
    <property type="component" value="Chromosome 16"/>
</dbReference>
<protein>
    <submittedName>
        <fullName evidence="9">SLAM family member 5-like</fullName>
    </submittedName>
</protein>
<dbReference type="Ensembl" id="ENSPMRT00000033598.1">
    <property type="protein sequence ID" value="ENSPMRP00000031674.1"/>
    <property type="gene ID" value="ENSPMRG00000020526.1"/>
</dbReference>
<dbReference type="SUPFAM" id="SSF48726">
    <property type="entry name" value="Immunoglobulin"/>
    <property type="match status" value="2"/>
</dbReference>
<dbReference type="RefSeq" id="XP_028566997.1">
    <property type="nucleotide sequence ID" value="XM_028711164.1"/>
</dbReference>
<dbReference type="Gene3D" id="2.60.40.10">
    <property type="entry name" value="Immunoglobulins"/>
    <property type="match status" value="2"/>
</dbReference>
<dbReference type="Pfam" id="PF07686">
    <property type="entry name" value="V-set"/>
    <property type="match status" value="1"/>
</dbReference>
<dbReference type="InterPro" id="IPR013106">
    <property type="entry name" value="Ig_V-set"/>
</dbReference>
<dbReference type="InterPro" id="IPR007110">
    <property type="entry name" value="Ig-like_dom"/>
</dbReference>
<dbReference type="GeneID" id="114587183"/>
<keyword evidence="6" id="KW-1133">Transmembrane helix</keyword>
<dbReference type="GeneTree" id="ENSGT01030000234540"/>
<dbReference type="RefSeq" id="XP_028566996.1">
    <property type="nucleotide sequence ID" value="XM_028711163.1"/>
</dbReference>
<dbReference type="CDD" id="cd00096">
    <property type="entry name" value="Ig"/>
    <property type="match status" value="1"/>
</dbReference>
<reference evidence="9" key="2">
    <citation type="submission" date="2025-08" db="UniProtKB">
        <authorList>
            <consortium name="Ensembl"/>
        </authorList>
    </citation>
    <scope>IDENTIFICATION</scope>
</reference>
<keyword evidence="2 7" id="KW-0732">Signal</keyword>
<keyword evidence="4" id="KW-0325">Glycoprotein</keyword>
<evidence type="ECO:0000256" key="3">
    <source>
        <dbReference type="ARBA" id="ARBA00023136"/>
    </source>
</evidence>
<feature type="compositionally biased region" description="Basic and acidic residues" evidence="5">
    <location>
        <begin position="314"/>
        <end position="325"/>
    </location>
</feature>
<evidence type="ECO:0000313" key="10">
    <source>
        <dbReference type="Proteomes" id="UP000472272"/>
    </source>
</evidence>
<dbReference type="PANTHER" id="PTHR12080:SF121">
    <property type="entry name" value="IG-LIKE DOMAIN-CONTAINING PROTEIN-RELATED"/>
    <property type="match status" value="1"/>
</dbReference>
<feature type="domain" description="Ig-like" evidence="8">
    <location>
        <begin position="140"/>
        <end position="227"/>
    </location>
</feature>
<evidence type="ECO:0000256" key="2">
    <source>
        <dbReference type="ARBA" id="ARBA00022729"/>
    </source>
</evidence>
<proteinExistence type="predicted"/>
<evidence type="ECO:0000256" key="6">
    <source>
        <dbReference type="SAM" id="Phobius"/>
    </source>
</evidence>
<evidence type="ECO:0000256" key="1">
    <source>
        <dbReference type="ARBA" id="ARBA00004370"/>
    </source>
</evidence>